<evidence type="ECO:0000256" key="4">
    <source>
        <dbReference type="ARBA" id="ARBA00023319"/>
    </source>
</evidence>
<dbReference type="GO" id="GO:0002250">
    <property type="term" value="P:adaptive immune response"/>
    <property type="evidence" value="ECO:0007669"/>
    <property type="project" value="UniProtKB-KW"/>
</dbReference>
<evidence type="ECO:0000313" key="8">
    <source>
        <dbReference type="Proteomes" id="UP000694569"/>
    </source>
</evidence>
<sequence>WQTYLGLPITYLKSFYLASGDVVTQTPLAVTINEGFDMALTCSTDVAAEYMAWYIQEPGQVPSYLLQSYTKPEDLDNDRKGRLFFKYNSVAKTFPLNITKVKMSDSGTYYCAMRPTLCEEYNEDVQEHHNN</sequence>
<keyword evidence="4" id="KW-0393">Immunoglobulin domain</keyword>
<keyword evidence="5" id="KW-0391">Immunity</keyword>
<name>A0A8C5PAV0_9ANUR</name>
<evidence type="ECO:0000256" key="5">
    <source>
        <dbReference type="ARBA" id="ARBA00043266"/>
    </source>
</evidence>
<dbReference type="Ensembl" id="ENSLLET00000009870.1">
    <property type="protein sequence ID" value="ENSLLEP00000009510.1"/>
    <property type="gene ID" value="ENSLLEG00000006051.1"/>
</dbReference>
<evidence type="ECO:0000313" key="7">
    <source>
        <dbReference type="Ensembl" id="ENSLLEP00000009510.1"/>
    </source>
</evidence>
<reference evidence="7" key="1">
    <citation type="submission" date="2025-08" db="UniProtKB">
        <authorList>
            <consortium name="Ensembl"/>
        </authorList>
    </citation>
    <scope>IDENTIFICATION</scope>
</reference>
<evidence type="ECO:0000259" key="6">
    <source>
        <dbReference type="PROSITE" id="PS50835"/>
    </source>
</evidence>
<dbReference type="Pfam" id="PF07686">
    <property type="entry name" value="V-set"/>
    <property type="match status" value="1"/>
</dbReference>
<evidence type="ECO:0000256" key="2">
    <source>
        <dbReference type="ARBA" id="ARBA00023130"/>
    </source>
</evidence>
<dbReference type="InterPro" id="IPR051287">
    <property type="entry name" value="TCR_variable_region"/>
</dbReference>
<dbReference type="OrthoDB" id="8947657at2759"/>
<dbReference type="InterPro" id="IPR013106">
    <property type="entry name" value="Ig_V-set"/>
</dbReference>
<dbReference type="Proteomes" id="UP000694569">
    <property type="component" value="Unplaced"/>
</dbReference>
<dbReference type="Gene3D" id="2.60.40.10">
    <property type="entry name" value="Immunoglobulins"/>
    <property type="match status" value="1"/>
</dbReference>
<reference evidence="7" key="2">
    <citation type="submission" date="2025-09" db="UniProtKB">
        <authorList>
            <consortium name="Ensembl"/>
        </authorList>
    </citation>
    <scope>IDENTIFICATION</scope>
</reference>
<keyword evidence="2" id="KW-1064">Adaptive immunity</keyword>
<dbReference type="PANTHER" id="PTHR19367">
    <property type="entry name" value="T-CELL RECEPTOR ALPHA CHAIN V REGION"/>
    <property type="match status" value="1"/>
</dbReference>
<dbReference type="InterPro" id="IPR013783">
    <property type="entry name" value="Ig-like_fold"/>
</dbReference>
<feature type="domain" description="Ig-like" evidence="6">
    <location>
        <begin position="21"/>
        <end position="111"/>
    </location>
</feature>
<organism evidence="7 8">
    <name type="scientific">Leptobrachium leishanense</name>
    <name type="common">Leishan spiny toad</name>
    <dbReference type="NCBI Taxonomy" id="445787"/>
    <lineage>
        <taxon>Eukaryota</taxon>
        <taxon>Metazoa</taxon>
        <taxon>Chordata</taxon>
        <taxon>Craniata</taxon>
        <taxon>Vertebrata</taxon>
        <taxon>Euteleostomi</taxon>
        <taxon>Amphibia</taxon>
        <taxon>Batrachia</taxon>
        <taxon>Anura</taxon>
        <taxon>Pelobatoidea</taxon>
        <taxon>Megophryidae</taxon>
        <taxon>Leptobrachium</taxon>
    </lineage>
</organism>
<evidence type="ECO:0000256" key="1">
    <source>
        <dbReference type="ARBA" id="ARBA00022729"/>
    </source>
</evidence>
<dbReference type="InterPro" id="IPR036179">
    <property type="entry name" value="Ig-like_dom_sf"/>
</dbReference>
<keyword evidence="1" id="KW-0732">Signal</keyword>
<dbReference type="PANTHER" id="PTHR19367:SF18">
    <property type="entry name" value="T CELL RECEPTOR ALPHA VARIABLE 16"/>
    <property type="match status" value="1"/>
</dbReference>
<dbReference type="InterPro" id="IPR007110">
    <property type="entry name" value="Ig-like_dom"/>
</dbReference>
<dbReference type="AlphaFoldDB" id="A0A8C5PAV0"/>
<dbReference type="GeneTree" id="ENSGT00990000207983"/>
<keyword evidence="3" id="KW-0675">Receptor</keyword>
<dbReference type="SUPFAM" id="SSF48726">
    <property type="entry name" value="Immunoglobulin"/>
    <property type="match status" value="1"/>
</dbReference>
<evidence type="ECO:0000256" key="3">
    <source>
        <dbReference type="ARBA" id="ARBA00023170"/>
    </source>
</evidence>
<dbReference type="SMART" id="SM00409">
    <property type="entry name" value="IG"/>
    <property type="match status" value="1"/>
</dbReference>
<proteinExistence type="predicted"/>
<dbReference type="PROSITE" id="PS50835">
    <property type="entry name" value="IG_LIKE"/>
    <property type="match status" value="1"/>
</dbReference>
<dbReference type="InterPro" id="IPR003599">
    <property type="entry name" value="Ig_sub"/>
</dbReference>
<protein>
    <recommendedName>
        <fullName evidence="6">Ig-like domain-containing protein</fullName>
    </recommendedName>
</protein>
<dbReference type="SMART" id="SM00406">
    <property type="entry name" value="IGv"/>
    <property type="match status" value="1"/>
</dbReference>
<keyword evidence="5" id="KW-1279">T cell receptor</keyword>
<dbReference type="GO" id="GO:0042101">
    <property type="term" value="C:T cell receptor complex"/>
    <property type="evidence" value="ECO:0007669"/>
    <property type="project" value="UniProtKB-KW"/>
</dbReference>
<accession>A0A8C5PAV0</accession>
<keyword evidence="8" id="KW-1185">Reference proteome</keyword>